<dbReference type="SUPFAM" id="SSF46785">
    <property type="entry name" value="Winged helix' DNA-binding domain"/>
    <property type="match status" value="1"/>
</dbReference>
<dbReference type="Proteomes" id="UP000290365">
    <property type="component" value="Chromosome"/>
</dbReference>
<dbReference type="InterPro" id="IPR036388">
    <property type="entry name" value="WH-like_DNA-bd_sf"/>
</dbReference>
<dbReference type="GO" id="GO:0003700">
    <property type="term" value="F:DNA-binding transcription factor activity"/>
    <property type="evidence" value="ECO:0007669"/>
    <property type="project" value="InterPro"/>
</dbReference>
<proteinExistence type="predicted"/>
<feature type="domain" description="HTH marR-type" evidence="4">
    <location>
        <begin position="8"/>
        <end position="140"/>
    </location>
</feature>
<dbReference type="RefSeq" id="WP_129886463.1">
    <property type="nucleotide sequence ID" value="NZ_CP035758.1"/>
</dbReference>
<gene>
    <name evidence="5" type="ORF">EPA93_07530</name>
</gene>
<evidence type="ECO:0000256" key="3">
    <source>
        <dbReference type="ARBA" id="ARBA00023163"/>
    </source>
</evidence>
<evidence type="ECO:0000259" key="4">
    <source>
        <dbReference type="PROSITE" id="PS50995"/>
    </source>
</evidence>
<dbReference type="PANTHER" id="PTHR42756">
    <property type="entry name" value="TRANSCRIPTIONAL REGULATOR, MARR"/>
    <property type="match status" value="1"/>
</dbReference>
<dbReference type="InterPro" id="IPR036390">
    <property type="entry name" value="WH_DNA-bd_sf"/>
</dbReference>
<dbReference type="PANTHER" id="PTHR42756:SF1">
    <property type="entry name" value="TRANSCRIPTIONAL REPRESSOR OF EMRAB OPERON"/>
    <property type="match status" value="1"/>
</dbReference>
<keyword evidence="6" id="KW-1185">Reference proteome</keyword>
<dbReference type="OrthoDB" id="8594189at2"/>
<evidence type="ECO:0000256" key="1">
    <source>
        <dbReference type="ARBA" id="ARBA00023015"/>
    </source>
</evidence>
<dbReference type="InterPro" id="IPR000835">
    <property type="entry name" value="HTH_MarR-typ"/>
</dbReference>
<dbReference type="Pfam" id="PF12802">
    <property type="entry name" value="MarR_2"/>
    <property type="match status" value="1"/>
</dbReference>
<dbReference type="InterPro" id="IPR023187">
    <property type="entry name" value="Tscrpt_reg_MarR-type_CS"/>
</dbReference>
<dbReference type="PROSITE" id="PS01117">
    <property type="entry name" value="HTH_MARR_1"/>
    <property type="match status" value="1"/>
</dbReference>
<dbReference type="Gene3D" id="1.10.10.10">
    <property type="entry name" value="Winged helix-like DNA-binding domain superfamily/Winged helix DNA-binding domain"/>
    <property type="match status" value="1"/>
</dbReference>
<name>A0A4P6JMF4_KTERU</name>
<reference evidence="5 6" key="1">
    <citation type="submission" date="2019-01" db="EMBL/GenBank/DDBJ databases">
        <title>Ktedonosporobacter rubrisoli SCAWS-G2.</title>
        <authorList>
            <person name="Huang Y."/>
            <person name="Yan B."/>
        </authorList>
    </citation>
    <scope>NUCLEOTIDE SEQUENCE [LARGE SCALE GENOMIC DNA]</scope>
    <source>
        <strain evidence="5 6">SCAWS-G2</strain>
    </source>
</reference>
<dbReference type="SMART" id="SM00347">
    <property type="entry name" value="HTH_MARR"/>
    <property type="match status" value="1"/>
</dbReference>
<dbReference type="EMBL" id="CP035758">
    <property type="protein sequence ID" value="QBD75866.1"/>
    <property type="molecule type" value="Genomic_DNA"/>
</dbReference>
<organism evidence="5 6">
    <name type="scientific">Ktedonosporobacter rubrisoli</name>
    <dbReference type="NCBI Taxonomy" id="2509675"/>
    <lineage>
        <taxon>Bacteria</taxon>
        <taxon>Bacillati</taxon>
        <taxon>Chloroflexota</taxon>
        <taxon>Ktedonobacteria</taxon>
        <taxon>Ktedonobacterales</taxon>
        <taxon>Ktedonosporobacteraceae</taxon>
        <taxon>Ktedonosporobacter</taxon>
    </lineage>
</organism>
<sequence length="162" mass="18102">MQTNKDDIQELVGTLMQVVHLIQRNQGRGLRELGLDPTTVRVLEFLAVNGSVHPQKIAHELSLLPSSVTRCVQSLEEAGYVAVTGDPNDRRARLVSMTERGQEEIQRLTHIGIAMFAALVADWQPEEVKTLSSLLARLGGRMSAPRLSRHQLHRMFEDAQES</sequence>
<evidence type="ECO:0000313" key="6">
    <source>
        <dbReference type="Proteomes" id="UP000290365"/>
    </source>
</evidence>
<protein>
    <submittedName>
        <fullName evidence="5">MarR family transcriptional regulator</fullName>
    </submittedName>
</protein>
<dbReference type="AlphaFoldDB" id="A0A4P6JMF4"/>
<evidence type="ECO:0000256" key="2">
    <source>
        <dbReference type="ARBA" id="ARBA00023125"/>
    </source>
</evidence>
<keyword evidence="1" id="KW-0805">Transcription regulation</keyword>
<keyword evidence="2" id="KW-0238">DNA-binding</keyword>
<keyword evidence="3" id="KW-0804">Transcription</keyword>
<dbReference type="PROSITE" id="PS50995">
    <property type="entry name" value="HTH_MARR_2"/>
    <property type="match status" value="1"/>
</dbReference>
<dbReference type="KEGG" id="kbs:EPA93_07530"/>
<accession>A0A4P6JMF4</accession>
<dbReference type="PRINTS" id="PR00598">
    <property type="entry name" value="HTHMARR"/>
</dbReference>
<dbReference type="GO" id="GO:0003677">
    <property type="term" value="F:DNA binding"/>
    <property type="evidence" value="ECO:0007669"/>
    <property type="project" value="UniProtKB-KW"/>
</dbReference>
<evidence type="ECO:0000313" key="5">
    <source>
        <dbReference type="EMBL" id="QBD75866.1"/>
    </source>
</evidence>